<keyword evidence="4" id="KW-1185">Reference proteome</keyword>
<organism evidence="3 5">
    <name type="scientific">Legionella gratiana</name>
    <dbReference type="NCBI Taxonomy" id="45066"/>
    <lineage>
        <taxon>Bacteria</taxon>
        <taxon>Pseudomonadati</taxon>
        <taxon>Pseudomonadota</taxon>
        <taxon>Gammaproteobacteria</taxon>
        <taxon>Legionellales</taxon>
        <taxon>Legionellaceae</taxon>
        <taxon>Legionella</taxon>
    </lineage>
</organism>
<dbReference type="STRING" id="45066.Lgra_0555"/>
<accession>A0A378J350</accession>
<feature type="domain" description="Pyrrolo-quinoline quinone repeat" evidence="1">
    <location>
        <begin position="31"/>
        <end position="217"/>
    </location>
</feature>
<dbReference type="SUPFAM" id="SSF50998">
    <property type="entry name" value="Quinoprotein alcohol dehydrogenase-like"/>
    <property type="match status" value="1"/>
</dbReference>
<evidence type="ECO:0000313" key="4">
    <source>
        <dbReference type="Proteomes" id="UP000054691"/>
    </source>
</evidence>
<dbReference type="InterPro" id="IPR002372">
    <property type="entry name" value="PQQ_rpt_dom"/>
</dbReference>
<reference evidence="2 4" key="1">
    <citation type="submission" date="2015-11" db="EMBL/GenBank/DDBJ databases">
        <title>Genomic analysis of 38 Legionella species identifies large and diverse effector repertoires.</title>
        <authorList>
            <person name="Burstein D."/>
            <person name="Amaro F."/>
            <person name="Zusman T."/>
            <person name="Lifshitz Z."/>
            <person name="Cohen O."/>
            <person name="Gilbert J.A."/>
            <person name="Pupko T."/>
            <person name="Shuman H.A."/>
            <person name="Segal G."/>
        </authorList>
    </citation>
    <scope>NUCLEOTIDE SEQUENCE [LARGE SCALE GENOMIC DNA]</scope>
    <source>
        <strain evidence="2 4">Lyon 8420412</strain>
    </source>
</reference>
<sequence>MKMAYWHQYQANASSQGYVPFSTHPASSPKWQIEVGPVAFASPVIGLDGTVYIGNLTGELHAIGSDGILRWRRQLDVRGSFISGQANGTLALYDLVTGDELWKPWYKAKKAIQSPPASFINQIYLISDTHVILLDGSGRFIKEFQMSTHSLGAALGSPGISANQVYVNAQEGLFSLSLDLNSFTKNSITPGGVSSIAIGEDGTIYLADRNKRLWAFSE</sequence>
<evidence type="ECO:0000313" key="5">
    <source>
        <dbReference type="Proteomes" id="UP000254476"/>
    </source>
</evidence>
<gene>
    <name evidence="2" type="ORF">Lgra_0555</name>
    <name evidence="3" type="ORF">NCTC12388_00455</name>
</gene>
<dbReference type="Proteomes" id="UP000054691">
    <property type="component" value="Unassembled WGS sequence"/>
</dbReference>
<dbReference type="EMBL" id="LNYE01000006">
    <property type="protein sequence ID" value="KTD14524.1"/>
    <property type="molecule type" value="Genomic_DNA"/>
</dbReference>
<reference evidence="3 5" key="2">
    <citation type="submission" date="2018-06" db="EMBL/GenBank/DDBJ databases">
        <authorList>
            <consortium name="Pathogen Informatics"/>
            <person name="Doyle S."/>
        </authorList>
    </citation>
    <scope>NUCLEOTIDE SEQUENCE [LARGE SCALE GENOMIC DNA]</scope>
    <source>
        <strain evidence="3 5">NCTC12388</strain>
    </source>
</reference>
<evidence type="ECO:0000259" key="1">
    <source>
        <dbReference type="Pfam" id="PF13360"/>
    </source>
</evidence>
<protein>
    <recommendedName>
        <fullName evidence="1">Pyrrolo-quinoline quinone repeat domain-containing protein</fullName>
    </recommendedName>
</protein>
<name>A0A378J350_9GAMM</name>
<dbReference type="AlphaFoldDB" id="A0A378J350"/>
<dbReference type="InterPro" id="IPR015943">
    <property type="entry name" value="WD40/YVTN_repeat-like_dom_sf"/>
</dbReference>
<evidence type="ECO:0000313" key="3">
    <source>
        <dbReference type="EMBL" id="STX41939.1"/>
    </source>
</evidence>
<dbReference type="InterPro" id="IPR011047">
    <property type="entry name" value="Quinoprotein_ADH-like_sf"/>
</dbReference>
<dbReference type="Gene3D" id="2.130.10.10">
    <property type="entry name" value="YVTN repeat-like/Quinoprotein amine dehydrogenase"/>
    <property type="match status" value="1"/>
</dbReference>
<dbReference type="Pfam" id="PF13360">
    <property type="entry name" value="PQQ_2"/>
    <property type="match status" value="1"/>
</dbReference>
<proteinExistence type="predicted"/>
<evidence type="ECO:0000313" key="2">
    <source>
        <dbReference type="EMBL" id="KTD14524.1"/>
    </source>
</evidence>
<dbReference type="EMBL" id="UGOB01000001">
    <property type="protein sequence ID" value="STX41939.1"/>
    <property type="molecule type" value="Genomic_DNA"/>
</dbReference>
<dbReference type="Proteomes" id="UP000254476">
    <property type="component" value="Unassembled WGS sequence"/>
</dbReference>